<accession>A0ABY6DCH2</accession>
<gene>
    <name evidence="7" type="ORF">N7U68_16705</name>
</gene>
<dbReference type="RefSeq" id="WP_263047535.1">
    <property type="nucleotide sequence ID" value="NZ_CP106738.1"/>
</dbReference>
<keyword evidence="5" id="KW-0472">Membrane</keyword>
<dbReference type="InterPro" id="IPR001173">
    <property type="entry name" value="Glyco_trans_2-like"/>
</dbReference>
<evidence type="ECO:0000256" key="4">
    <source>
        <dbReference type="ARBA" id="ARBA00022679"/>
    </source>
</evidence>
<sequence>MRAVLSIVIPTLNAQEALPVVLSSLMEGLEAGLVRELIVSDGGSRDATRQIADEVGAIIVAGSASRGGQLRRGAGIAQGAWLLFLHADTQLPEGWSATVKAQIAQGQPAYFGLRFGSDEVVARLVAGWANLRSRLFHLPYGDQGLLISRIDYDAVGGFPDIPLMEDVAIARCLGRRLMRMPGHVTTSAARFERDGWLLRGGRNLLLLVRYLCGANPHDLRRRY</sequence>
<keyword evidence="2" id="KW-1003">Cell membrane</keyword>
<keyword evidence="4" id="KW-0808">Transferase</keyword>
<protein>
    <submittedName>
        <fullName evidence="7">TIGR04283 family arsenosugar biosynthesis glycosyltransferase</fullName>
    </submittedName>
</protein>
<dbReference type="SUPFAM" id="SSF53448">
    <property type="entry name" value="Nucleotide-diphospho-sugar transferases"/>
    <property type="match status" value="1"/>
</dbReference>
<dbReference type="InterPro" id="IPR029044">
    <property type="entry name" value="Nucleotide-diphossugar_trans"/>
</dbReference>
<organism evidence="7 8">
    <name type="scientific">Roseovarius pelagicus</name>
    <dbReference type="NCBI Taxonomy" id="2980108"/>
    <lineage>
        <taxon>Bacteria</taxon>
        <taxon>Pseudomonadati</taxon>
        <taxon>Pseudomonadota</taxon>
        <taxon>Alphaproteobacteria</taxon>
        <taxon>Rhodobacterales</taxon>
        <taxon>Roseobacteraceae</taxon>
        <taxon>Roseovarius</taxon>
    </lineage>
</organism>
<keyword evidence="8" id="KW-1185">Reference proteome</keyword>
<dbReference type="Gene3D" id="3.90.550.10">
    <property type="entry name" value="Spore Coat Polysaccharide Biosynthesis Protein SpsA, Chain A"/>
    <property type="match status" value="1"/>
</dbReference>
<proteinExistence type="predicted"/>
<keyword evidence="3" id="KW-0328">Glycosyltransferase</keyword>
<dbReference type="Pfam" id="PF00535">
    <property type="entry name" value="Glycos_transf_2"/>
    <property type="match status" value="1"/>
</dbReference>
<evidence type="ECO:0000256" key="2">
    <source>
        <dbReference type="ARBA" id="ARBA00022475"/>
    </source>
</evidence>
<reference evidence="7" key="1">
    <citation type="submission" date="2022-10" db="EMBL/GenBank/DDBJ databases">
        <title>Roseovarius pelagicus sp. nov., isolated from Arctic seawater.</title>
        <authorList>
            <person name="Hong Y.W."/>
            <person name="Hwang C.Y."/>
        </authorList>
    </citation>
    <scope>NUCLEOTIDE SEQUENCE</scope>
    <source>
        <strain evidence="7">HL-MP18</strain>
    </source>
</reference>
<dbReference type="Proteomes" id="UP001064087">
    <property type="component" value="Chromosome"/>
</dbReference>
<dbReference type="PANTHER" id="PTHR43646">
    <property type="entry name" value="GLYCOSYLTRANSFERASE"/>
    <property type="match status" value="1"/>
</dbReference>
<evidence type="ECO:0000259" key="6">
    <source>
        <dbReference type="Pfam" id="PF00535"/>
    </source>
</evidence>
<evidence type="ECO:0000313" key="7">
    <source>
        <dbReference type="EMBL" id="UXX82708.1"/>
    </source>
</evidence>
<dbReference type="InterPro" id="IPR026461">
    <property type="entry name" value="Trfase_2_rSAM/seldom_assoc"/>
</dbReference>
<evidence type="ECO:0000256" key="5">
    <source>
        <dbReference type="ARBA" id="ARBA00023136"/>
    </source>
</evidence>
<dbReference type="PANTHER" id="PTHR43646:SF2">
    <property type="entry name" value="GLYCOSYLTRANSFERASE 2-LIKE DOMAIN-CONTAINING PROTEIN"/>
    <property type="match status" value="1"/>
</dbReference>
<dbReference type="EMBL" id="CP106738">
    <property type="protein sequence ID" value="UXX82708.1"/>
    <property type="molecule type" value="Genomic_DNA"/>
</dbReference>
<dbReference type="CDD" id="cd02522">
    <property type="entry name" value="GT_2_like_a"/>
    <property type="match status" value="1"/>
</dbReference>
<evidence type="ECO:0000313" key="8">
    <source>
        <dbReference type="Proteomes" id="UP001064087"/>
    </source>
</evidence>
<name>A0ABY6DCH2_9RHOB</name>
<dbReference type="NCBIfam" id="TIGR04283">
    <property type="entry name" value="glyco_like_mftF"/>
    <property type="match status" value="1"/>
</dbReference>
<comment type="subcellular location">
    <subcellularLocation>
        <location evidence="1">Cell membrane</location>
    </subcellularLocation>
</comment>
<feature type="domain" description="Glycosyltransferase 2-like" evidence="6">
    <location>
        <begin position="6"/>
        <end position="112"/>
    </location>
</feature>
<evidence type="ECO:0000256" key="1">
    <source>
        <dbReference type="ARBA" id="ARBA00004236"/>
    </source>
</evidence>
<evidence type="ECO:0000256" key="3">
    <source>
        <dbReference type="ARBA" id="ARBA00022676"/>
    </source>
</evidence>